<keyword evidence="2" id="KW-0732">Signal</keyword>
<evidence type="ECO:0000256" key="2">
    <source>
        <dbReference type="SAM" id="SignalP"/>
    </source>
</evidence>
<feature type="signal peptide" evidence="2">
    <location>
        <begin position="1"/>
        <end position="23"/>
    </location>
</feature>
<protein>
    <submittedName>
        <fullName evidence="3">Uncharacterized protein</fullName>
    </submittedName>
</protein>
<feature type="chain" id="PRO_5012767759" evidence="2">
    <location>
        <begin position="24"/>
        <end position="198"/>
    </location>
</feature>
<feature type="region of interest" description="Disordered" evidence="1">
    <location>
        <begin position="161"/>
        <end position="180"/>
    </location>
</feature>
<reference evidence="3" key="1">
    <citation type="submission" date="2020-05" db="UniProtKB">
        <authorList>
            <consortium name="EnsemblMetazoa"/>
        </authorList>
    </citation>
    <scope>IDENTIFICATION</scope>
    <source>
        <strain evidence="3">BB02</strain>
    </source>
</reference>
<sequence length="198" mass="22396">MADTSKFLWIILILFSATREILAKSLLNEKQLDRTSEEESAAILDRFTKLNEIISRVKLLGKNNLQQKQGRERGYELADDNRGSTADDFERASGHLDTKISDLVDSLQNVIGMLRNEKSSENSEGLKQQEKNEASPSQMFLDYSNKLDQCISDLQTISRRGEDGQRLKRGPARLCESSGGGNSRRVNLLSLFSFYFII</sequence>
<name>A0A2C9KNK6_BIOGL</name>
<dbReference type="VEuPathDB" id="VectorBase:BGLAX_034523"/>
<evidence type="ECO:0000256" key="1">
    <source>
        <dbReference type="SAM" id="MobiDB-lite"/>
    </source>
</evidence>
<evidence type="ECO:0000313" key="3">
    <source>
        <dbReference type="EnsemblMetazoa" id="BGLB021774-PA"/>
    </source>
</evidence>
<dbReference type="KEGG" id="bgt:106050877"/>
<dbReference type="OrthoDB" id="6176912at2759"/>
<organism evidence="3 4">
    <name type="scientific">Biomphalaria glabrata</name>
    <name type="common">Bloodfluke planorb</name>
    <name type="synonym">Freshwater snail</name>
    <dbReference type="NCBI Taxonomy" id="6526"/>
    <lineage>
        <taxon>Eukaryota</taxon>
        <taxon>Metazoa</taxon>
        <taxon>Spiralia</taxon>
        <taxon>Lophotrochozoa</taxon>
        <taxon>Mollusca</taxon>
        <taxon>Gastropoda</taxon>
        <taxon>Heterobranchia</taxon>
        <taxon>Euthyneura</taxon>
        <taxon>Panpulmonata</taxon>
        <taxon>Hygrophila</taxon>
        <taxon>Lymnaeoidea</taxon>
        <taxon>Planorbidae</taxon>
        <taxon>Biomphalaria</taxon>
    </lineage>
</organism>
<dbReference type="Proteomes" id="UP000076420">
    <property type="component" value="Unassembled WGS sequence"/>
</dbReference>
<evidence type="ECO:0000313" key="4">
    <source>
        <dbReference type="Proteomes" id="UP000076420"/>
    </source>
</evidence>
<proteinExistence type="predicted"/>
<accession>A0A2C9KNK6</accession>
<dbReference type="EnsemblMetazoa" id="BGLB021774-RA">
    <property type="protein sequence ID" value="BGLB021774-PA"/>
    <property type="gene ID" value="BGLB021774"/>
</dbReference>
<gene>
    <name evidence="3" type="primary">106050877</name>
</gene>
<dbReference type="VEuPathDB" id="VectorBase:BGLB021774"/>
<dbReference type="AlphaFoldDB" id="A0A2C9KNK6"/>